<keyword evidence="5" id="KW-1185">Reference proteome</keyword>
<keyword evidence="1" id="KW-0813">Transport</keyword>
<evidence type="ECO:0000256" key="1">
    <source>
        <dbReference type="ARBA" id="ARBA00022448"/>
    </source>
</evidence>
<evidence type="ECO:0000259" key="3">
    <source>
        <dbReference type="Pfam" id="PF12849"/>
    </source>
</evidence>
<gene>
    <name evidence="4" type="primary">sphX</name>
    <name evidence="4" type="ORF">MsAg5_07340</name>
</gene>
<dbReference type="InterPro" id="IPR024370">
    <property type="entry name" value="PBP_domain"/>
</dbReference>
<dbReference type="AlphaFoldDB" id="A0AAE4MJ68"/>
<keyword evidence="2" id="KW-0732">Signal</keyword>
<dbReference type="SUPFAM" id="SSF53850">
    <property type="entry name" value="Periplasmic binding protein-like II"/>
    <property type="match status" value="1"/>
</dbReference>
<dbReference type="GO" id="GO:0042301">
    <property type="term" value="F:phosphate ion binding"/>
    <property type="evidence" value="ECO:0007669"/>
    <property type="project" value="InterPro"/>
</dbReference>
<evidence type="ECO:0000313" key="5">
    <source>
        <dbReference type="Proteomes" id="UP001271789"/>
    </source>
</evidence>
<dbReference type="Gene3D" id="3.40.190.10">
    <property type="entry name" value="Periplasmic binding protein-like II"/>
    <property type="match status" value="2"/>
</dbReference>
<dbReference type="PANTHER" id="PTHR30570:SF1">
    <property type="entry name" value="PHOSPHATE-BINDING PROTEIN PSTS"/>
    <property type="match status" value="1"/>
</dbReference>
<dbReference type="CDD" id="cd13566">
    <property type="entry name" value="PBP2_phosphate"/>
    <property type="match status" value="1"/>
</dbReference>
<organism evidence="4 5">
    <name type="scientific">Methanolapillus africanus</name>
    <dbReference type="NCBI Taxonomy" id="3028297"/>
    <lineage>
        <taxon>Archaea</taxon>
        <taxon>Methanobacteriati</taxon>
        <taxon>Methanobacteriota</taxon>
        <taxon>Stenosarchaea group</taxon>
        <taxon>Methanomicrobia</taxon>
        <taxon>Methanosarcinales</taxon>
        <taxon>Methanosarcinaceae</taxon>
        <taxon>Methanolapillus</taxon>
    </lineage>
</organism>
<protein>
    <submittedName>
        <fullName evidence="4">Protein SphX</fullName>
    </submittedName>
</protein>
<dbReference type="NCBIfam" id="TIGR02136">
    <property type="entry name" value="ptsS_2"/>
    <property type="match status" value="1"/>
</dbReference>
<dbReference type="RefSeq" id="WP_338099285.1">
    <property type="nucleotide sequence ID" value="NZ_JAWDKD010000014.1"/>
</dbReference>
<sequence length="281" mass="29742">MNKSLPKIIIFSLLIAAVVLGAGCLSTDSETVDISGSTTVLPLVQTLSEDYMTDHADLIVLKGGGSGTGIAELIDKTNDIAMSSRKINDKEVAGANANGIEPVETVIAWDGITIIVNPGNPVNSLTLDQLQKIYTGEITNWNQVGGNDMKIAVIARDSASGTQEFFKEAVIGNNSFRTDMITQSATGAVTQEVAQNANAIGFIGAAYQDSRVKTLGIDVNGTAVYPTESNILTGTYPLSRPLYLYTTQTPSEGATRFIDYVMSPEGQLIVAEVGYAPVNKN</sequence>
<reference evidence="4" key="1">
    <citation type="submission" date="2023-06" db="EMBL/GenBank/DDBJ databases">
        <title>Genome sequence of Methanosarcinaceae archaeon Ag5.</title>
        <authorList>
            <person name="Protasov E."/>
            <person name="Platt K."/>
            <person name="Poehlein A."/>
            <person name="Daniel R."/>
            <person name="Brune A."/>
        </authorList>
    </citation>
    <scope>NUCLEOTIDE SEQUENCE</scope>
    <source>
        <strain evidence="4">Ag5</strain>
    </source>
</reference>
<dbReference type="InterPro" id="IPR011862">
    <property type="entry name" value="Phos-bd"/>
</dbReference>
<name>A0AAE4MJ68_9EURY</name>
<proteinExistence type="predicted"/>
<comment type="caution">
    <text evidence="4">The sequence shown here is derived from an EMBL/GenBank/DDBJ whole genome shotgun (WGS) entry which is preliminary data.</text>
</comment>
<accession>A0AAE4MJ68</accession>
<feature type="domain" description="PBP" evidence="3">
    <location>
        <begin position="27"/>
        <end position="265"/>
    </location>
</feature>
<dbReference type="Pfam" id="PF12849">
    <property type="entry name" value="PBP_like_2"/>
    <property type="match status" value="1"/>
</dbReference>
<dbReference type="PANTHER" id="PTHR30570">
    <property type="entry name" value="PERIPLASMIC PHOSPHATE BINDING COMPONENT OF PHOSPHATE ABC TRANSPORTER"/>
    <property type="match status" value="1"/>
</dbReference>
<dbReference type="PROSITE" id="PS51257">
    <property type="entry name" value="PROKAR_LIPOPROTEIN"/>
    <property type="match status" value="1"/>
</dbReference>
<dbReference type="InterPro" id="IPR050811">
    <property type="entry name" value="Phosphate_ABC_transporter"/>
</dbReference>
<evidence type="ECO:0000256" key="2">
    <source>
        <dbReference type="ARBA" id="ARBA00022729"/>
    </source>
</evidence>
<evidence type="ECO:0000313" key="4">
    <source>
        <dbReference type="EMBL" id="MDV0446871.1"/>
    </source>
</evidence>
<dbReference type="Proteomes" id="UP001271789">
    <property type="component" value="Unassembled WGS sequence"/>
</dbReference>
<dbReference type="EMBL" id="JAWDKD010000014">
    <property type="protein sequence ID" value="MDV0446871.1"/>
    <property type="molecule type" value="Genomic_DNA"/>
</dbReference>